<feature type="signal peptide" evidence="1">
    <location>
        <begin position="1"/>
        <end position="17"/>
    </location>
</feature>
<dbReference type="Proteomes" id="UP001153712">
    <property type="component" value="Chromosome 1"/>
</dbReference>
<sequence>MKFVFLLFSAVIALASARVHLIKLRDVDLAGTLTGGLETDPITFSVNGYPVTLGGAGQGDLTGAVKVHTPKSKTILTGPIPSPAAARSGFDIIEIVPESRKMKWDWLGTPFW</sequence>
<proteinExistence type="predicted"/>
<keyword evidence="3" id="KW-1185">Reference proteome</keyword>
<name>A0A9N9TDX7_PHYSR</name>
<evidence type="ECO:0000313" key="3">
    <source>
        <dbReference type="Proteomes" id="UP001153712"/>
    </source>
</evidence>
<protein>
    <submittedName>
        <fullName evidence="2">Uncharacterized protein</fullName>
    </submittedName>
</protein>
<reference evidence="2" key="1">
    <citation type="submission" date="2022-01" db="EMBL/GenBank/DDBJ databases">
        <authorList>
            <person name="King R."/>
        </authorList>
    </citation>
    <scope>NUCLEOTIDE SEQUENCE</scope>
</reference>
<feature type="chain" id="PRO_5040305409" evidence="1">
    <location>
        <begin position="18"/>
        <end position="112"/>
    </location>
</feature>
<dbReference type="EMBL" id="OU900094">
    <property type="protein sequence ID" value="CAG9853951.1"/>
    <property type="molecule type" value="Genomic_DNA"/>
</dbReference>
<dbReference type="OrthoDB" id="10372338at2759"/>
<organism evidence="2 3">
    <name type="scientific">Phyllotreta striolata</name>
    <name type="common">Striped flea beetle</name>
    <name type="synonym">Crioceris striolata</name>
    <dbReference type="NCBI Taxonomy" id="444603"/>
    <lineage>
        <taxon>Eukaryota</taxon>
        <taxon>Metazoa</taxon>
        <taxon>Ecdysozoa</taxon>
        <taxon>Arthropoda</taxon>
        <taxon>Hexapoda</taxon>
        <taxon>Insecta</taxon>
        <taxon>Pterygota</taxon>
        <taxon>Neoptera</taxon>
        <taxon>Endopterygota</taxon>
        <taxon>Coleoptera</taxon>
        <taxon>Polyphaga</taxon>
        <taxon>Cucujiformia</taxon>
        <taxon>Chrysomeloidea</taxon>
        <taxon>Chrysomelidae</taxon>
        <taxon>Galerucinae</taxon>
        <taxon>Alticini</taxon>
        <taxon>Phyllotreta</taxon>
    </lineage>
</organism>
<evidence type="ECO:0000313" key="2">
    <source>
        <dbReference type="EMBL" id="CAG9853951.1"/>
    </source>
</evidence>
<keyword evidence="1" id="KW-0732">Signal</keyword>
<evidence type="ECO:0000256" key="1">
    <source>
        <dbReference type="SAM" id="SignalP"/>
    </source>
</evidence>
<dbReference type="AlphaFoldDB" id="A0A9N9TDX7"/>
<gene>
    <name evidence="2" type="ORF">PHYEVI_LOCUS419</name>
</gene>
<accession>A0A9N9TDX7</accession>